<dbReference type="AlphaFoldDB" id="X0W9W1"/>
<dbReference type="EMBL" id="BARS01039531">
    <property type="protein sequence ID" value="GAG19982.1"/>
    <property type="molecule type" value="Genomic_DNA"/>
</dbReference>
<accession>X0W9W1</accession>
<name>X0W9W1_9ZZZZ</name>
<sequence length="77" mass="8123">VRVETATQAEAERAGAALAALGVATHTVTPRVEVVEARLQPANEGLESYARAYAETVAPEGLDQKRLMEVFAEVVSG</sequence>
<organism evidence="1">
    <name type="scientific">marine sediment metagenome</name>
    <dbReference type="NCBI Taxonomy" id="412755"/>
    <lineage>
        <taxon>unclassified sequences</taxon>
        <taxon>metagenomes</taxon>
        <taxon>ecological metagenomes</taxon>
    </lineage>
</organism>
<protein>
    <submittedName>
        <fullName evidence="1">Uncharacterized protein</fullName>
    </submittedName>
</protein>
<evidence type="ECO:0000313" key="1">
    <source>
        <dbReference type="EMBL" id="GAG19982.1"/>
    </source>
</evidence>
<proteinExistence type="predicted"/>
<gene>
    <name evidence="1" type="ORF">S01H1_60355</name>
</gene>
<comment type="caution">
    <text evidence="1">The sequence shown here is derived from an EMBL/GenBank/DDBJ whole genome shotgun (WGS) entry which is preliminary data.</text>
</comment>
<feature type="non-terminal residue" evidence="1">
    <location>
        <position position="1"/>
    </location>
</feature>
<reference evidence="1" key="1">
    <citation type="journal article" date="2014" name="Front. Microbiol.">
        <title>High frequency of phylogenetically diverse reductive dehalogenase-homologous genes in deep subseafloor sedimentary metagenomes.</title>
        <authorList>
            <person name="Kawai M."/>
            <person name="Futagami T."/>
            <person name="Toyoda A."/>
            <person name="Takaki Y."/>
            <person name="Nishi S."/>
            <person name="Hori S."/>
            <person name="Arai W."/>
            <person name="Tsubouchi T."/>
            <person name="Morono Y."/>
            <person name="Uchiyama I."/>
            <person name="Ito T."/>
            <person name="Fujiyama A."/>
            <person name="Inagaki F."/>
            <person name="Takami H."/>
        </authorList>
    </citation>
    <scope>NUCLEOTIDE SEQUENCE</scope>
    <source>
        <strain evidence="1">Expedition CK06-06</strain>
    </source>
</reference>